<dbReference type="Proteomes" id="UP001596174">
    <property type="component" value="Unassembled WGS sequence"/>
</dbReference>
<dbReference type="EC" id="2.4.-.-" evidence="6"/>
<dbReference type="SUPFAM" id="SSF53448">
    <property type="entry name" value="Nucleotide-diphospho-sugar transferases"/>
    <property type="match status" value="1"/>
</dbReference>
<feature type="domain" description="Glycosyltransferase 2-like" evidence="5">
    <location>
        <begin position="5"/>
        <end position="161"/>
    </location>
</feature>
<keyword evidence="7" id="KW-1185">Reference proteome</keyword>
<organism evidence="6 7">
    <name type="scientific">Streptacidiphilus monticola</name>
    <dbReference type="NCBI Taxonomy" id="2161674"/>
    <lineage>
        <taxon>Bacteria</taxon>
        <taxon>Bacillati</taxon>
        <taxon>Actinomycetota</taxon>
        <taxon>Actinomycetes</taxon>
        <taxon>Kitasatosporales</taxon>
        <taxon>Streptomycetaceae</taxon>
        <taxon>Streptacidiphilus</taxon>
    </lineage>
</organism>
<evidence type="ECO:0000313" key="6">
    <source>
        <dbReference type="EMBL" id="MFC5907979.1"/>
    </source>
</evidence>
<evidence type="ECO:0000256" key="4">
    <source>
        <dbReference type="ARBA" id="ARBA00022679"/>
    </source>
</evidence>
<keyword evidence="4 6" id="KW-0808">Transferase</keyword>
<protein>
    <submittedName>
        <fullName evidence="6">Glycosyltransferase family 2 protein</fullName>
        <ecNumber evidence="6">2.4.-.-</ecNumber>
    </submittedName>
</protein>
<dbReference type="PANTHER" id="PTHR43179:SF12">
    <property type="entry name" value="GALACTOFURANOSYLTRANSFERASE GLFT2"/>
    <property type="match status" value="1"/>
</dbReference>
<reference evidence="7" key="1">
    <citation type="journal article" date="2019" name="Int. J. Syst. Evol. Microbiol.">
        <title>The Global Catalogue of Microorganisms (GCM) 10K type strain sequencing project: providing services to taxonomists for standard genome sequencing and annotation.</title>
        <authorList>
            <consortium name="The Broad Institute Genomics Platform"/>
            <consortium name="The Broad Institute Genome Sequencing Center for Infectious Disease"/>
            <person name="Wu L."/>
            <person name="Ma J."/>
        </authorList>
    </citation>
    <scope>NUCLEOTIDE SEQUENCE [LARGE SCALE GENOMIC DNA]</scope>
    <source>
        <strain evidence="7">JCM 4816</strain>
    </source>
</reference>
<dbReference type="RefSeq" id="WP_380582942.1">
    <property type="nucleotide sequence ID" value="NZ_JBHSQJ010000047.1"/>
</dbReference>
<dbReference type="Pfam" id="PF00535">
    <property type="entry name" value="Glycos_transf_2"/>
    <property type="match status" value="1"/>
</dbReference>
<gene>
    <name evidence="6" type="ORF">ACFP3V_12235</name>
</gene>
<comment type="similarity">
    <text evidence="2">Belongs to the glycosyltransferase 2 family.</text>
</comment>
<evidence type="ECO:0000313" key="7">
    <source>
        <dbReference type="Proteomes" id="UP001596174"/>
    </source>
</evidence>
<evidence type="ECO:0000256" key="1">
    <source>
        <dbReference type="ARBA" id="ARBA00004776"/>
    </source>
</evidence>
<evidence type="ECO:0000259" key="5">
    <source>
        <dbReference type="Pfam" id="PF00535"/>
    </source>
</evidence>
<comment type="pathway">
    <text evidence="1">Cell wall biogenesis; cell wall polysaccharide biosynthesis.</text>
</comment>
<name>A0ABW1FZR5_9ACTN</name>
<comment type="caution">
    <text evidence="6">The sequence shown here is derived from an EMBL/GenBank/DDBJ whole genome shotgun (WGS) entry which is preliminary data.</text>
</comment>
<evidence type="ECO:0000256" key="3">
    <source>
        <dbReference type="ARBA" id="ARBA00022676"/>
    </source>
</evidence>
<dbReference type="PANTHER" id="PTHR43179">
    <property type="entry name" value="RHAMNOSYLTRANSFERASE WBBL"/>
    <property type="match status" value="1"/>
</dbReference>
<dbReference type="EMBL" id="JBHSQJ010000047">
    <property type="protein sequence ID" value="MFC5907979.1"/>
    <property type="molecule type" value="Genomic_DNA"/>
</dbReference>
<dbReference type="InterPro" id="IPR029044">
    <property type="entry name" value="Nucleotide-diphossugar_trans"/>
</dbReference>
<evidence type="ECO:0000256" key="2">
    <source>
        <dbReference type="ARBA" id="ARBA00006739"/>
    </source>
</evidence>
<keyword evidence="3 6" id="KW-0328">Glycosyltransferase</keyword>
<sequence>MSLGVVVITRNRRERALATLDRLRSLPERPPVVLVDNASSDGTGAAVRSGQPGVDLLTLRRNLGAAARNLGAARLGTDFVAFADDDSWWEPGACAEAARTLAARPRLGLVAAATWVGQDPPRPDPLNEWLAASPLGSDAGLPGPSVLGFLACAAVVRREAFLGVGGFHPLVGIGGEEALLAMDLHAAGWELVYCPAVRARHDPDPGPRPGRTAQLRRNALLTAVLRRPWPVVGRTAAALIRDAALRSPEAARALRAAAAVLPVALRERRPLPARTEAALARLERQARAAG</sequence>
<dbReference type="InterPro" id="IPR001173">
    <property type="entry name" value="Glyco_trans_2-like"/>
</dbReference>
<dbReference type="GO" id="GO:0016757">
    <property type="term" value="F:glycosyltransferase activity"/>
    <property type="evidence" value="ECO:0007669"/>
    <property type="project" value="UniProtKB-KW"/>
</dbReference>
<proteinExistence type="inferred from homology"/>
<dbReference type="Gene3D" id="3.90.550.10">
    <property type="entry name" value="Spore Coat Polysaccharide Biosynthesis Protein SpsA, Chain A"/>
    <property type="match status" value="1"/>
</dbReference>
<accession>A0ABW1FZR5</accession>